<evidence type="ECO:0000259" key="1">
    <source>
        <dbReference type="Pfam" id="PF14130"/>
    </source>
</evidence>
<dbReference type="Pfam" id="PF14130">
    <property type="entry name" value="Cap4_nuclease"/>
    <property type="match status" value="1"/>
</dbReference>
<evidence type="ECO:0008006" key="5">
    <source>
        <dbReference type="Google" id="ProtNLM"/>
    </source>
</evidence>
<proteinExistence type="predicted"/>
<gene>
    <name evidence="3" type="ORF">NCCP691_19030</name>
</gene>
<keyword evidence="4" id="KW-1185">Reference proteome</keyword>
<sequence length="467" mass="52476">MLGKEATGGETARDGFGYQDFFILVKLPEWLAQDAFSGVVSETVGDIEVCYFTPDGERRVFFEAKNYVLSPKPFWEEMVRFQKVFNVTGDLYTRFGFVAPEMPSTLSPMFAKLSRIRGVGSSFEEQAKPLIDAKRDFVQWVVDQAGQPADLAEFVLEYVDFIQFDDSAADSRFVGELTAHLPCLEELPGTRHKELRSKWKELVQHSGKRKITRRDLEAAVLDVLPAAECASWLEFPSQVRLQKGVAGEARPNPYELVLDLRPFLGEDRGMRTKEEWRALVSTADAMADFMHTSRVRRRVEIDAELRMSAAVVLGVVFKATKGHLLELTHREAKFHLQSPERDEGAFFTREIIPGQGSEAVVVIQIGHVARGDMHRAFGDFALEKMPRLYLETSAAIPSISALNGAVHDAKAALVDFRSTYGLTHIHMFLKGPSFFAIAIGHRLNALGEVQLYDWVANSYHPTARFVV</sequence>
<accession>A0ABQ4Q572</accession>
<comment type="caution">
    <text evidence="3">The sequence shown here is derived from an EMBL/GenBank/DDBJ whole genome shotgun (WGS) entry which is preliminary data.</text>
</comment>
<dbReference type="EMBL" id="BPMK01000007">
    <property type="protein sequence ID" value="GIZ51889.1"/>
    <property type="molecule type" value="Genomic_DNA"/>
</dbReference>
<dbReference type="Pfam" id="PF18145">
    <property type="entry name" value="SAVED"/>
    <property type="match status" value="1"/>
</dbReference>
<dbReference type="InterPro" id="IPR025382">
    <property type="entry name" value="Cap4-like_endonuclease_dom"/>
</dbReference>
<evidence type="ECO:0000313" key="4">
    <source>
        <dbReference type="Proteomes" id="UP000887222"/>
    </source>
</evidence>
<feature type="domain" description="SMODS-associated and fused to various effectors" evidence="2">
    <location>
        <begin position="288"/>
        <end position="463"/>
    </location>
</feature>
<dbReference type="Proteomes" id="UP000887222">
    <property type="component" value="Unassembled WGS sequence"/>
</dbReference>
<name>A0ABQ4Q572_9BURK</name>
<evidence type="ECO:0000313" key="3">
    <source>
        <dbReference type="EMBL" id="GIZ51889.1"/>
    </source>
</evidence>
<reference evidence="3 4" key="1">
    <citation type="journal article" date="2022" name="Int. J. Syst. Evol. Microbiol.">
        <title>Noviherbaspirillum aridicola sp. nov., isolated from an arid soil in Pakistan.</title>
        <authorList>
            <person name="Khan I.U."/>
            <person name="Saqib M."/>
            <person name="Amin A."/>
            <person name="Hussain F."/>
            <person name="Li L."/>
            <person name="Liu Y.H."/>
            <person name="Fang B.Z."/>
            <person name="Ahmed I."/>
            <person name="Li W.J."/>
        </authorList>
    </citation>
    <scope>NUCLEOTIDE SEQUENCE [LARGE SCALE GENOMIC DNA]</scope>
    <source>
        <strain evidence="3 4">NCCP-691</strain>
    </source>
</reference>
<organism evidence="3 4">
    <name type="scientific">Noviherbaspirillum aridicola</name>
    <dbReference type="NCBI Taxonomy" id="2849687"/>
    <lineage>
        <taxon>Bacteria</taxon>
        <taxon>Pseudomonadati</taxon>
        <taxon>Pseudomonadota</taxon>
        <taxon>Betaproteobacteria</taxon>
        <taxon>Burkholderiales</taxon>
        <taxon>Oxalobacteraceae</taxon>
        <taxon>Noviherbaspirillum</taxon>
    </lineage>
</organism>
<protein>
    <recommendedName>
        <fullName evidence="5">SMODS-associated and fused to various effectors domain-containing protein</fullName>
    </recommendedName>
</protein>
<dbReference type="NCBIfam" id="NF033611">
    <property type="entry name" value="SAVED"/>
    <property type="match status" value="1"/>
</dbReference>
<feature type="domain" description="CD-NTase associated protein 4-like DNA endonuclease" evidence="1">
    <location>
        <begin position="7"/>
        <end position="52"/>
    </location>
</feature>
<evidence type="ECO:0000259" key="2">
    <source>
        <dbReference type="Pfam" id="PF18145"/>
    </source>
</evidence>
<dbReference type="InterPro" id="IPR040836">
    <property type="entry name" value="SAVED"/>
</dbReference>